<gene>
    <name evidence="1" type="ORF">DXB87_10490</name>
</gene>
<dbReference type="RefSeq" id="WP_117702114.1">
    <property type="nucleotide sequence ID" value="NZ_QSTW01000013.1"/>
</dbReference>
<organism evidence="1 2">
    <name type="scientific">Phocaeicola plebeius</name>
    <dbReference type="NCBI Taxonomy" id="310297"/>
    <lineage>
        <taxon>Bacteria</taxon>
        <taxon>Pseudomonadati</taxon>
        <taxon>Bacteroidota</taxon>
        <taxon>Bacteroidia</taxon>
        <taxon>Bacteroidales</taxon>
        <taxon>Bacteroidaceae</taxon>
        <taxon>Phocaeicola</taxon>
    </lineage>
</organism>
<dbReference type="Proteomes" id="UP000260814">
    <property type="component" value="Unassembled WGS sequence"/>
</dbReference>
<dbReference type="AlphaFoldDB" id="A0A3E4Z815"/>
<evidence type="ECO:0008006" key="3">
    <source>
        <dbReference type="Google" id="ProtNLM"/>
    </source>
</evidence>
<evidence type="ECO:0000313" key="2">
    <source>
        <dbReference type="Proteomes" id="UP000260814"/>
    </source>
</evidence>
<sequence length="146" mass="16392">MNCSENYYELIGSIEAYPDDAVTFSRPFNIEKKSDKPDFSVSGDRKISIQMKPKSGSLKESAETSVAGDSYEVTVSWEVEMVTQETYLQLETLKNSTNHLIVRTFGDGEMFVRAVSDGYEFQYEEDDGVISCTLTIRNVTGAQRVV</sequence>
<accession>A0A3E4Z815</accession>
<dbReference type="EMBL" id="QSTW01000013">
    <property type="protein sequence ID" value="RGM90320.1"/>
    <property type="molecule type" value="Genomic_DNA"/>
</dbReference>
<protein>
    <recommendedName>
        <fullName evidence="3">Phage tail protein</fullName>
    </recommendedName>
</protein>
<reference evidence="1 2" key="1">
    <citation type="submission" date="2018-08" db="EMBL/GenBank/DDBJ databases">
        <title>A genome reference for cultivated species of the human gut microbiota.</title>
        <authorList>
            <person name="Zou Y."/>
            <person name="Xue W."/>
            <person name="Luo G."/>
        </authorList>
    </citation>
    <scope>NUCLEOTIDE SEQUENCE [LARGE SCALE GENOMIC DNA]</scope>
    <source>
        <strain evidence="1 2">OM06-2</strain>
    </source>
</reference>
<name>A0A3E4Z815_9BACT</name>
<comment type="caution">
    <text evidence="1">The sequence shown here is derived from an EMBL/GenBank/DDBJ whole genome shotgun (WGS) entry which is preliminary data.</text>
</comment>
<proteinExistence type="predicted"/>
<evidence type="ECO:0000313" key="1">
    <source>
        <dbReference type="EMBL" id="RGM90320.1"/>
    </source>
</evidence>